<keyword evidence="2" id="KW-1185">Reference proteome</keyword>
<gene>
    <name evidence="1" type="ORF">SAMN05444581_103167</name>
</gene>
<dbReference type="OrthoDB" id="8137995at2"/>
<dbReference type="EMBL" id="FOSN01000003">
    <property type="protein sequence ID" value="SFK19354.1"/>
    <property type="molecule type" value="Genomic_DNA"/>
</dbReference>
<dbReference type="RefSeq" id="WP_091679434.1">
    <property type="nucleotide sequence ID" value="NZ_FOSN01000003.1"/>
</dbReference>
<proteinExistence type="predicted"/>
<protein>
    <submittedName>
        <fullName evidence="1">Uncharacterized protein</fullName>
    </submittedName>
</protein>
<evidence type="ECO:0000313" key="2">
    <source>
        <dbReference type="Proteomes" id="UP000198755"/>
    </source>
</evidence>
<evidence type="ECO:0000313" key="1">
    <source>
        <dbReference type="EMBL" id="SFK19354.1"/>
    </source>
</evidence>
<sequence>MPFLNIDHDLKKLALAIGLMLVTSQGLAQRAEGPFGELSGHWSGAGEITMANGASERIRCRATYAVNGGGTTLRQNLRCASDSYKLDINASVASEGGALSGNWTETTRNVSGSVSGRATGSDIQAHVGGQGFSASLAVKTKGGHQTVLIRPGSGTDVASVSITLRKV</sequence>
<name>A0A1I3XIE7_9HYPH</name>
<accession>A0A1I3XIE7</accession>
<dbReference type="AlphaFoldDB" id="A0A1I3XIE7"/>
<reference evidence="1 2" key="1">
    <citation type="submission" date="2016-10" db="EMBL/GenBank/DDBJ databases">
        <authorList>
            <person name="de Groot N.N."/>
        </authorList>
    </citation>
    <scope>NUCLEOTIDE SEQUENCE [LARGE SCALE GENOMIC DNA]</scope>
    <source>
        <strain evidence="1 2">NE2</strain>
    </source>
</reference>
<dbReference type="Proteomes" id="UP000198755">
    <property type="component" value="Unassembled WGS sequence"/>
</dbReference>
<organism evidence="1 2">
    <name type="scientific">Methylocapsa palsarum</name>
    <dbReference type="NCBI Taxonomy" id="1612308"/>
    <lineage>
        <taxon>Bacteria</taxon>
        <taxon>Pseudomonadati</taxon>
        <taxon>Pseudomonadota</taxon>
        <taxon>Alphaproteobacteria</taxon>
        <taxon>Hyphomicrobiales</taxon>
        <taxon>Beijerinckiaceae</taxon>
        <taxon>Methylocapsa</taxon>
    </lineage>
</organism>